<dbReference type="SUPFAM" id="SSF46689">
    <property type="entry name" value="Homeodomain-like"/>
    <property type="match status" value="1"/>
</dbReference>
<dbReference type="Pfam" id="PF12833">
    <property type="entry name" value="HTH_18"/>
    <property type="match status" value="1"/>
</dbReference>
<dbReference type="PANTHER" id="PTHR47894">
    <property type="entry name" value="HTH-TYPE TRANSCRIPTIONAL REGULATOR GADX"/>
    <property type="match status" value="1"/>
</dbReference>
<dbReference type="PANTHER" id="PTHR47894:SF1">
    <property type="entry name" value="HTH-TYPE TRANSCRIPTIONAL REGULATOR VQSM"/>
    <property type="match status" value="1"/>
</dbReference>
<dbReference type="Gene3D" id="1.10.10.60">
    <property type="entry name" value="Homeodomain-like"/>
    <property type="match status" value="1"/>
</dbReference>
<evidence type="ECO:0000259" key="4">
    <source>
        <dbReference type="PROSITE" id="PS01124"/>
    </source>
</evidence>
<dbReference type="Proteomes" id="UP001163739">
    <property type="component" value="Chromosome"/>
</dbReference>
<gene>
    <name evidence="5" type="ORF">NKI27_18215</name>
</gene>
<protein>
    <submittedName>
        <fullName evidence="5">AraC family transcriptional regulator</fullName>
    </submittedName>
</protein>
<keyword evidence="1" id="KW-0805">Transcription regulation</keyword>
<dbReference type="InterPro" id="IPR020449">
    <property type="entry name" value="Tscrpt_reg_AraC-type_HTH"/>
</dbReference>
<dbReference type="PRINTS" id="PR00032">
    <property type="entry name" value="HTHARAC"/>
</dbReference>
<evidence type="ECO:0000313" key="5">
    <source>
        <dbReference type="EMBL" id="UZE95956.1"/>
    </source>
</evidence>
<dbReference type="SMART" id="SM00342">
    <property type="entry name" value="HTH_ARAC"/>
    <property type="match status" value="1"/>
</dbReference>
<reference evidence="5" key="1">
    <citation type="submission" date="2022-06" db="EMBL/GenBank/DDBJ databases">
        <title>Alkalimarinus sp. nov., isolated from gut of a Alitta virens.</title>
        <authorList>
            <person name="Yang A.I."/>
            <person name="Shin N.-R."/>
        </authorList>
    </citation>
    <scope>NUCLEOTIDE SEQUENCE</scope>
    <source>
        <strain evidence="5">A2M4</strain>
    </source>
</reference>
<dbReference type="PROSITE" id="PS01124">
    <property type="entry name" value="HTH_ARAC_FAMILY_2"/>
    <property type="match status" value="1"/>
</dbReference>
<keyword evidence="6" id="KW-1185">Reference proteome</keyword>
<name>A0ABY6N1K3_9ALTE</name>
<dbReference type="Pfam" id="PF12625">
    <property type="entry name" value="Arabinose_bd"/>
    <property type="match status" value="1"/>
</dbReference>
<keyword evidence="2" id="KW-0238">DNA-binding</keyword>
<keyword evidence="3" id="KW-0804">Transcription</keyword>
<dbReference type="EMBL" id="CP100390">
    <property type="protein sequence ID" value="UZE95956.1"/>
    <property type="molecule type" value="Genomic_DNA"/>
</dbReference>
<dbReference type="InterPro" id="IPR018060">
    <property type="entry name" value="HTH_AraC"/>
</dbReference>
<accession>A0ABY6N1K3</accession>
<organism evidence="5 6">
    <name type="scientific">Alkalimarinus alittae</name>
    <dbReference type="NCBI Taxonomy" id="2961619"/>
    <lineage>
        <taxon>Bacteria</taxon>
        <taxon>Pseudomonadati</taxon>
        <taxon>Pseudomonadota</taxon>
        <taxon>Gammaproteobacteria</taxon>
        <taxon>Alteromonadales</taxon>
        <taxon>Alteromonadaceae</taxon>
        <taxon>Alkalimarinus</taxon>
    </lineage>
</organism>
<evidence type="ECO:0000256" key="3">
    <source>
        <dbReference type="ARBA" id="ARBA00023163"/>
    </source>
</evidence>
<evidence type="ECO:0000313" key="6">
    <source>
        <dbReference type="Proteomes" id="UP001163739"/>
    </source>
</evidence>
<dbReference type="InterPro" id="IPR032687">
    <property type="entry name" value="AraC-type_N"/>
</dbReference>
<dbReference type="RefSeq" id="WP_265047440.1">
    <property type="nucleotide sequence ID" value="NZ_CP100390.1"/>
</dbReference>
<dbReference type="InterPro" id="IPR009057">
    <property type="entry name" value="Homeodomain-like_sf"/>
</dbReference>
<proteinExistence type="predicted"/>
<sequence>MKSVYQAEDAILLAHYGEILYELAIDKGANPEALLENTGIREKVLRNPEATLNFEQFKALVTNALALTQDPSLGLHYGSRLKFTTHGALGQASISSDNLSEAISSIIKYYRTRFAFIELSFFIDDNDAVIQLDENLGQGEFKAFLIEALFVSILDVSKFLFGPTLAKTGSCRVSYSPPRYVHQYFSFFVGDNRSASEFSADKLKKMISFNSPANQLRFEKQFLTLPMVLANSVARRLAEETCEKQLKAVDDKGFIVAKVRRSLQADPDRIPSMEEVSEGLHMTSRTLRRQLQAFGTSFQDLLSQIRKKRAIELLQNTDKSVDEIAYELGYSDPSNFGRAFRKWTEKSPSLFRKETS</sequence>
<feature type="domain" description="HTH araC/xylS-type" evidence="4">
    <location>
        <begin position="257"/>
        <end position="354"/>
    </location>
</feature>
<evidence type="ECO:0000256" key="2">
    <source>
        <dbReference type="ARBA" id="ARBA00023125"/>
    </source>
</evidence>
<evidence type="ECO:0000256" key="1">
    <source>
        <dbReference type="ARBA" id="ARBA00023015"/>
    </source>
</evidence>